<dbReference type="OrthoDB" id="6782577at2759"/>
<feature type="binding site" evidence="3">
    <location>
        <position position="372"/>
    </location>
    <ligand>
        <name>Zn(2+)</name>
        <dbReference type="ChEBI" id="CHEBI:29105"/>
    </ligand>
</feature>
<dbReference type="InterPro" id="IPR012934">
    <property type="entry name" value="Znf_AD"/>
</dbReference>
<feature type="domain" description="ZAD" evidence="5">
    <location>
        <begin position="370"/>
        <end position="462"/>
    </location>
</feature>
<organism evidence="6 7">
    <name type="scientific">Psylliodes chrysocephalus</name>
    <dbReference type="NCBI Taxonomy" id="3402493"/>
    <lineage>
        <taxon>Eukaryota</taxon>
        <taxon>Metazoa</taxon>
        <taxon>Ecdysozoa</taxon>
        <taxon>Arthropoda</taxon>
        <taxon>Hexapoda</taxon>
        <taxon>Insecta</taxon>
        <taxon>Pterygota</taxon>
        <taxon>Neoptera</taxon>
        <taxon>Endopterygota</taxon>
        <taxon>Coleoptera</taxon>
        <taxon>Polyphaga</taxon>
        <taxon>Cucujiformia</taxon>
        <taxon>Chrysomeloidea</taxon>
        <taxon>Chrysomelidae</taxon>
        <taxon>Galerucinae</taxon>
        <taxon>Alticini</taxon>
        <taxon>Psylliodes</taxon>
    </lineage>
</organism>
<dbReference type="InterPro" id="IPR013762">
    <property type="entry name" value="Integrase-like_cat_sf"/>
</dbReference>
<evidence type="ECO:0000313" key="7">
    <source>
        <dbReference type="Proteomes" id="UP001153636"/>
    </source>
</evidence>
<dbReference type="InterPro" id="IPR011010">
    <property type="entry name" value="DNA_brk_join_enz"/>
</dbReference>
<evidence type="ECO:0000256" key="1">
    <source>
        <dbReference type="ARBA" id="ARBA00023125"/>
    </source>
</evidence>
<dbReference type="SMART" id="SM00868">
    <property type="entry name" value="zf-AD"/>
    <property type="match status" value="1"/>
</dbReference>
<feature type="compositionally biased region" description="Low complexity" evidence="4">
    <location>
        <begin position="355"/>
        <end position="364"/>
    </location>
</feature>
<keyword evidence="3" id="KW-0863">Zinc-finger</keyword>
<evidence type="ECO:0000259" key="5">
    <source>
        <dbReference type="PROSITE" id="PS51915"/>
    </source>
</evidence>
<gene>
    <name evidence="6" type="ORF">PSYICH_LOCUS3926</name>
</gene>
<keyword evidence="2" id="KW-0233">DNA recombination</keyword>
<dbReference type="GO" id="GO:0006310">
    <property type="term" value="P:DNA recombination"/>
    <property type="evidence" value="ECO:0007669"/>
    <property type="project" value="UniProtKB-KW"/>
</dbReference>
<name>A0A9P0CQP5_9CUCU</name>
<keyword evidence="3" id="KW-0862">Zinc</keyword>
<dbReference type="AlphaFoldDB" id="A0A9P0CQP5"/>
<feature type="region of interest" description="Disordered" evidence="4">
    <location>
        <begin position="335"/>
        <end position="364"/>
    </location>
</feature>
<keyword evidence="1" id="KW-0238">DNA-binding</keyword>
<dbReference type="PROSITE" id="PS51915">
    <property type="entry name" value="ZAD"/>
    <property type="match status" value="1"/>
</dbReference>
<dbReference type="EMBL" id="OV651825">
    <property type="protein sequence ID" value="CAH1102491.1"/>
    <property type="molecule type" value="Genomic_DNA"/>
</dbReference>
<evidence type="ECO:0000256" key="3">
    <source>
        <dbReference type="PROSITE-ProRule" id="PRU01263"/>
    </source>
</evidence>
<dbReference type="PANTHER" id="PTHR30349">
    <property type="entry name" value="PHAGE INTEGRASE-RELATED"/>
    <property type="match status" value="1"/>
</dbReference>
<dbReference type="InterPro" id="IPR050090">
    <property type="entry name" value="Tyrosine_recombinase_XerCD"/>
</dbReference>
<dbReference type="GO" id="GO:0005634">
    <property type="term" value="C:nucleus"/>
    <property type="evidence" value="ECO:0007669"/>
    <property type="project" value="InterPro"/>
</dbReference>
<dbReference type="Gene3D" id="1.10.443.10">
    <property type="entry name" value="Intergrase catalytic core"/>
    <property type="match status" value="1"/>
</dbReference>
<reference evidence="6" key="1">
    <citation type="submission" date="2022-01" db="EMBL/GenBank/DDBJ databases">
        <authorList>
            <person name="King R."/>
        </authorList>
    </citation>
    <scope>NUCLEOTIDE SEQUENCE</scope>
</reference>
<protein>
    <recommendedName>
        <fullName evidence="5">ZAD domain-containing protein</fullName>
    </recommendedName>
</protein>
<dbReference type="SUPFAM" id="SSF56349">
    <property type="entry name" value="DNA breaking-rejoining enzymes"/>
    <property type="match status" value="1"/>
</dbReference>
<dbReference type="Proteomes" id="UP001153636">
    <property type="component" value="Chromosome 13"/>
</dbReference>
<dbReference type="PANTHER" id="PTHR30349:SF41">
    <property type="entry name" value="INTEGRASE_RECOMBINASE PROTEIN MJ0367-RELATED"/>
    <property type="match status" value="1"/>
</dbReference>
<feature type="compositionally biased region" description="Low complexity" evidence="4">
    <location>
        <begin position="503"/>
        <end position="524"/>
    </location>
</feature>
<dbReference type="GO" id="GO:0008270">
    <property type="term" value="F:zinc ion binding"/>
    <property type="evidence" value="ECO:0007669"/>
    <property type="project" value="UniProtKB-UniRule"/>
</dbReference>
<evidence type="ECO:0000313" key="6">
    <source>
        <dbReference type="EMBL" id="CAH1102491.1"/>
    </source>
</evidence>
<sequence length="701" mass="79352">MDQYEDFVDNLTPEIEIIEAKAAELLSKKSRKIYEKQYEEFNKWCNQKNEQNVTEELLLLYFGEKSGHVKASTLWSQYSMLKAMLIIKDNIDISEFKNLLTYLKRMNDGYKPFISKALTGEQVDQFLTEAPDEEYLMIKVALILGIAGACRGHELVNLLVDDVTDLGSSILFNIKKSQTEIDRRFIVTNSAENSVDFVKLCKKYMALRKFKTPHSRFFVQYRNKNCSTQPVGRNSFGKLPQRIAEFLKLPEASLYTGHCFRRTSASLKSGENGNVLKRLDRWQARNLTDGLAKLRATGAEPSTSAASHDELQTESDLAIEHVDVGSVSTSCEEQSDSNLEFLPESEEPPLPTTYPKPSSSSTLPPKDMKTYCRLCLKPVTKVQMICLGDFHDINYPSRTVQFKRNKILQTEMYLRMIRIVMPNFDHNLVFNPVMCNDCSTRLQMASDFVEQCMTTQKVIQEFKETHCPSEEMVSCEDVVYNKSLLQPDFEEGPTQPKQRKIVPKPSTSKSVAKSKAAVKPSPSVEQPNETQTFPPDEEFQHSSENIKIENMDGEEMEFEDKYEVTPEEICFIKQEPVEEAPRIKTDDAIHTNVPIKTEREYSLLTNSVVKSEPCSTSTSDYTIMTDPNNVKQFSAADVSCNLNSNNSSSLVHAVDLPSSSNIPISNYCPGIQNIAPEACINAVNPTAFSSVNSQFENSQNR</sequence>
<evidence type="ECO:0000256" key="4">
    <source>
        <dbReference type="SAM" id="MobiDB-lite"/>
    </source>
</evidence>
<evidence type="ECO:0000256" key="2">
    <source>
        <dbReference type="ARBA" id="ARBA00023172"/>
    </source>
</evidence>
<dbReference type="GO" id="GO:0003677">
    <property type="term" value="F:DNA binding"/>
    <property type="evidence" value="ECO:0007669"/>
    <property type="project" value="UniProtKB-KW"/>
</dbReference>
<feature type="binding site" evidence="3">
    <location>
        <position position="435"/>
    </location>
    <ligand>
        <name>Zn(2+)</name>
        <dbReference type="ChEBI" id="CHEBI:29105"/>
    </ligand>
</feature>
<keyword evidence="7" id="KW-1185">Reference proteome</keyword>
<accession>A0A9P0CQP5</accession>
<feature type="region of interest" description="Disordered" evidence="4">
    <location>
        <begin position="487"/>
        <end position="542"/>
    </location>
</feature>
<feature type="binding site" evidence="3">
    <location>
        <position position="375"/>
    </location>
    <ligand>
        <name>Zn(2+)</name>
        <dbReference type="ChEBI" id="CHEBI:29105"/>
    </ligand>
</feature>
<proteinExistence type="predicted"/>
<keyword evidence="3" id="KW-0479">Metal-binding</keyword>
<dbReference type="GO" id="GO:0015074">
    <property type="term" value="P:DNA integration"/>
    <property type="evidence" value="ECO:0007669"/>
    <property type="project" value="InterPro"/>
</dbReference>
<feature type="binding site" evidence="3">
    <location>
        <position position="438"/>
    </location>
    <ligand>
        <name>Zn(2+)</name>
        <dbReference type="ChEBI" id="CHEBI:29105"/>
    </ligand>
</feature>